<dbReference type="AlphaFoldDB" id="D3ALE2"/>
<organism evidence="1 2">
    <name type="scientific">Hungatella hathewayi DSM 13479</name>
    <dbReference type="NCBI Taxonomy" id="566550"/>
    <lineage>
        <taxon>Bacteria</taxon>
        <taxon>Bacillati</taxon>
        <taxon>Bacillota</taxon>
        <taxon>Clostridia</taxon>
        <taxon>Lachnospirales</taxon>
        <taxon>Lachnospiraceae</taxon>
        <taxon>Hungatella</taxon>
    </lineage>
</organism>
<name>D3ALE2_9FIRM</name>
<sequence>MRFCRIGFPHRHRSRGSFYSGTWGKAHNSNRREKIIDFVGCLPANG</sequence>
<dbReference type="Proteomes" id="UP000004968">
    <property type="component" value="Unassembled WGS sequence"/>
</dbReference>
<evidence type="ECO:0000313" key="2">
    <source>
        <dbReference type="Proteomes" id="UP000004968"/>
    </source>
</evidence>
<dbReference type="HOGENOM" id="CLU_3184618_0_0_9"/>
<reference evidence="1 2" key="1">
    <citation type="submission" date="2010-01" db="EMBL/GenBank/DDBJ databases">
        <authorList>
            <person name="Weinstock G."/>
            <person name="Sodergren E."/>
            <person name="Clifton S."/>
            <person name="Fulton L."/>
            <person name="Fulton B."/>
            <person name="Courtney L."/>
            <person name="Fronick C."/>
            <person name="Harrison M."/>
            <person name="Strong C."/>
            <person name="Farmer C."/>
            <person name="Delahaunty K."/>
            <person name="Markovic C."/>
            <person name="Hall O."/>
            <person name="Minx P."/>
            <person name="Tomlinson C."/>
            <person name="Mitreva M."/>
            <person name="Nelson J."/>
            <person name="Hou S."/>
            <person name="Wollam A."/>
            <person name="Pepin K.H."/>
            <person name="Johnson M."/>
            <person name="Bhonagiri V."/>
            <person name="Nash W.E."/>
            <person name="Warren W."/>
            <person name="Chinwalla A."/>
            <person name="Mardis E.R."/>
            <person name="Wilson R.K."/>
        </authorList>
    </citation>
    <scope>NUCLEOTIDE SEQUENCE [LARGE SCALE GENOMIC DNA]</scope>
    <source>
        <strain evidence="1 2">DSM 13479</strain>
    </source>
</reference>
<accession>D3ALE2</accession>
<proteinExistence type="predicted"/>
<gene>
    <name evidence="1" type="ORF">CLOSTHATH_04438</name>
</gene>
<protein>
    <submittedName>
        <fullName evidence="1">Uncharacterized protein</fullName>
    </submittedName>
</protein>
<evidence type="ECO:0000313" key="1">
    <source>
        <dbReference type="EMBL" id="EFC97335.1"/>
    </source>
</evidence>
<dbReference type="EMBL" id="ACIO01000404">
    <property type="protein sequence ID" value="EFC97335.1"/>
    <property type="molecule type" value="Genomic_DNA"/>
</dbReference>
<comment type="caution">
    <text evidence="1">The sequence shown here is derived from an EMBL/GenBank/DDBJ whole genome shotgun (WGS) entry which is preliminary data.</text>
</comment>